<feature type="transmembrane region" description="Helical" evidence="8">
    <location>
        <begin position="545"/>
        <end position="564"/>
    </location>
</feature>
<dbReference type="Gene3D" id="1.20.1640.10">
    <property type="entry name" value="Multidrug efflux transporter AcrB transmembrane domain"/>
    <property type="match status" value="2"/>
</dbReference>
<evidence type="ECO:0000313" key="10">
    <source>
        <dbReference type="EMBL" id="XAY04311.1"/>
    </source>
</evidence>
<protein>
    <recommendedName>
        <fullName evidence="9">Membrane transport protein MMPL domain-containing protein</fullName>
    </recommendedName>
</protein>
<keyword evidence="5 8" id="KW-1133">Transmembrane helix</keyword>
<dbReference type="KEGG" id="parq:DSM112329_01144"/>
<feature type="transmembrane region" description="Helical" evidence="8">
    <location>
        <begin position="278"/>
        <end position="301"/>
    </location>
</feature>
<evidence type="ECO:0000256" key="4">
    <source>
        <dbReference type="ARBA" id="ARBA00022692"/>
    </source>
</evidence>
<evidence type="ECO:0000256" key="3">
    <source>
        <dbReference type="ARBA" id="ARBA00022475"/>
    </source>
</evidence>
<feature type="transmembrane region" description="Helical" evidence="8">
    <location>
        <begin position="237"/>
        <end position="257"/>
    </location>
</feature>
<comment type="subcellular location">
    <subcellularLocation>
        <location evidence="1">Cell membrane</location>
        <topology evidence="1">Multi-pass membrane protein</topology>
    </subcellularLocation>
</comment>
<evidence type="ECO:0000256" key="6">
    <source>
        <dbReference type="ARBA" id="ARBA00023136"/>
    </source>
</evidence>
<keyword evidence="4 8" id="KW-0812">Transmembrane</keyword>
<feature type="transmembrane region" description="Helical" evidence="8">
    <location>
        <begin position="377"/>
        <end position="395"/>
    </location>
</feature>
<dbReference type="GO" id="GO:0005886">
    <property type="term" value="C:plasma membrane"/>
    <property type="evidence" value="ECO:0007669"/>
    <property type="project" value="UniProtKB-SubCell"/>
</dbReference>
<evidence type="ECO:0000256" key="5">
    <source>
        <dbReference type="ARBA" id="ARBA00022989"/>
    </source>
</evidence>
<dbReference type="PANTHER" id="PTHR33406">
    <property type="entry name" value="MEMBRANE PROTEIN MJ1562-RELATED"/>
    <property type="match status" value="1"/>
</dbReference>
<feature type="transmembrane region" description="Helical" evidence="8">
    <location>
        <begin position="677"/>
        <end position="701"/>
    </location>
</feature>
<name>A0AAU7AS46_9ACTN</name>
<dbReference type="EMBL" id="CP114014">
    <property type="protein sequence ID" value="XAY04311.1"/>
    <property type="molecule type" value="Genomic_DNA"/>
</dbReference>
<feature type="transmembrane region" description="Helical" evidence="8">
    <location>
        <begin position="313"/>
        <end position="336"/>
    </location>
</feature>
<feature type="domain" description="Membrane transport protein MMPL" evidence="9">
    <location>
        <begin position="441"/>
        <end position="708"/>
    </location>
</feature>
<reference evidence="10" key="1">
    <citation type="submission" date="2022-12" db="EMBL/GenBank/DDBJ databases">
        <title>Paraconexibacter alkalitolerans sp. nov. and Baekduia alba sp. nov., isolated from soil and emended description of the genera Paraconexibacter (Chun et al., 2020) and Baekduia (An et al., 2020).</title>
        <authorList>
            <person name="Vieira S."/>
            <person name="Huber K.J."/>
            <person name="Geppert A."/>
            <person name="Wolf J."/>
            <person name="Neumann-Schaal M."/>
            <person name="Muesken M."/>
            <person name="Overmann J."/>
        </authorList>
    </citation>
    <scope>NUCLEOTIDE SEQUENCE</scope>
    <source>
        <strain evidence="10">AEG42_29</strain>
    </source>
</reference>
<feature type="transmembrane region" description="Helical" evidence="8">
    <location>
        <begin position="604"/>
        <end position="625"/>
    </location>
</feature>
<evidence type="ECO:0000259" key="9">
    <source>
        <dbReference type="Pfam" id="PF03176"/>
    </source>
</evidence>
<evidence type="ECO:0000256" key="2">
    <source>
        <dbReference type="ARBA" id="ARBA00010157"/>
    </source>
</evidence>
<evidence type="ECO:0000256" key="8">
    <source>
        <dbReference type="SAM" id="Phobius"/>
    </source>
</evidence>
<feature type="transmembrane region" description="Helical" evidence="8">
    <location>
        <begin position="205"/>
        <end position="225"/>
    </location>
</feature>
<keyword evidence="3" id="KW-1003">Cell membrane</keyword>
<feature type="domain" description="Membrane transport protein MMPL" evidence="9">
    <location>
        <begin position="141"/>
        <end position="346"/>
    </location>
</feature>
<keyword evidence="6 8" id="KW-0472">Membrane</keyword>
<dbReference type="SUPFAM" id="SSF82866">
    <property type="entry name" value="Multidrug efflux transporter AcrB transmembrane domain"/>
    <property type="match status" value="2"/>
</dbReference>
<organism evidence="10">
    <name type="scientific">Paraconexibacter sp. AEG42_29</name>
    <dbReference type="NCBI Taxonomy" id="2997339"/>
    <lineage>
        <taxon>Bacteria</taxon>
        <taxon>Bacillati</taxon>
        <taxon>Actinomycetota</taxon>
        <taxon>Thermoleophilia</taxon>
        <taxon>Solirubrobacterales</taxon>
        <taxon>Paraconexibacteraceae</taxon>
        <taxon>Paraconexibacter</taxon>
    </lineage>
</organism>
<accession>A0AAU7AS46</accession>
<dbReference type="PANTHER" id="PTHR33406:SF6">
    <property type="entry name" value="MEMBRANE PROTEIN YDGH-RELATED"/>
    <property type="match status" value="1"/>
</dbReference>
<feature type="transmembrane region" description="Helical" evidence="8">
    <location>
        <begin position="652"/>
        <end position="671"/>
    </location>
</feature>
<dbReference type="RefSeq" id="WP_354700852.1">
    <property type="nucleotide sequence ID" value="NZ_CP114014.1"/>
</dbReference>
<feature type="region of interest" description="Disordered" evidence="7">
    <location>
        <begin position="709"/>
        <end position="733"/>
    </location>
</feature>
<dbReference type="InterPro" id="IPR050545">
    <property type="entry name" value="Mycobact_MmpL"/>
</dbReference>
<dbReference type="Pfam" id="PF03176">
    <property type="entry name" value="MMPL"/>
    <property type="match status" value="2"/>
</dbReference>
<evidence type="ECO:0000256" key="7">
    <source>
        <dbReference type="SAM" id="MobiDB-lite"/>
    </source>
</evidence>
<dbReference type="AlphaFoldDB" id="A0AAU7AS46"/>
<evidence type="ECO:0000256" key="1">
    <source>
        <dbReference type="ARBA" id="ARBA00004651"/>
    </source>
</evidence>
<feature type="transmembrane region" description="Helical" evidence="8">
    <location>
        <begin position="179"/>
        <end position="198"/>
    </location>
</feature>
<gene>
    <name evidence="10" type="ORF">DSM112329_01144</name>
</gene>
<comment type="similarity">
    <text evidence="2">Belongs to the resistance-nodulation-cell division (RND) (TC 2.A.6) family. MmpL subfamily.</text>
</comment>
<sequence length="733" mass="75754">MTRLYARVVVWLRWPVAVAMIAGVAVAAVELPALSTGGASGLGSLVPPDSRAVAAEQDASERLGAPILSRTLLVQRRPAGLTAADQRAIVRQAAAVPRASGGRVLGAVPYVNHTAVTPHGGERATTAVTGLFFGPDVAPLDQPEVARDVVDRLRPPHAAGITGSLPAQAAQGDLILDRLPLVEIATAVLVALLVGLYFRSPVAPLLTLGAVAMTYLLTDRMLAQLATHSQTAIPQEVQPVLVVLLFGVVTDYCIFFLSRARTLLDEGQGRLEAAIEATTAITGIVTAAAATVAAASLALLVSDLQFLRAFGPGMAGAVALAWLVVVLFVPASLAILGRRAFWPRPRPVAPLTVAEATAVTTPADTSRLVRLSVHHPFVACVLCLVVLGAGVSGLAETRLGNPLMASAQEGSEVRRGYEAAKAGAGPGVVAPTVVLLRRAGLQRDDGQVASFQRWLERRPGVAGVLGPADAGFAAPRRLSLQGDEARLVLIFRDDPLGGRAVEGLRAITAAAPAALADRGLAGARLTFAGDTAITAEMARTTVASLLKIGALILAVLFLILAVYLRALIAPLYLLASSVLALLAALGLTTYLFQGALGHDGLSYFTVIVAGVLLVALGSDYNVFLAGDVWREAKDRPAREAIVTAASRTSKPIALAGVVLALSFALLALVPVTLFREIAVVMVIGLLLDAFLVRKVLVPALISAFGSVGSRRGDGVPRRGAGRPAVSPAGPPSP</sequence>
<dbReference type="InterPro" id="IPR004869">
    <property type="entry name" value="MMPL_dom"/>
</dbReference>
<feature type="transmembrane region" description="Helical" evidence="8">
    <location>
        <begin position="571"/>
        <end position="592"/>
    </location>
</feature>
<proteinExistence type="inferred from homology"/>